<name>A0AAU9EZZ0_DROMD</name>
<dbReference type="InterPro" id="IPR043144">
    <property type="entry name" value="Mal/L-sulf/L-lact_DH-like_ah"/>
</dbReference>
<evidence type="ECO:0000313" key="4">
    <source>
        <dbReference type="Proteomes" id="UP001500889"/>
    </source>
</evidence>
<accession>A0AAU9EZZ0</accession>
<protein>
    <submittedName>
        <fullName evidence="3">Ureidoglycolate dehydrogenase (NAD(+))</fullName>
    </submittedName>
</protein>
<proteinExistence type="inferred from homology"/>
<reference evidence="3 4" key="1">
    <citation type="submission" date="2024-02" db="EMBL/GenBank/DDBJ databases">
        <title>A chromosome-level genome assembly of Drosophila madeirensis, a fruit fly species endemic to Madeira island.</title>
        <authorList>
            <person name="Tomihara K."/>
            <person name="Llopart A."/>
            <person name="Yamamoto D."/>
        </authorList>
    </citation>
    <scope>NUCLEOTIDE SEQUENCE [LARGE SCALE GENOMIC DNA]</scope>
    <source>
        <strain evidence="3 4">RF1</strain>
    </source>
</reference>
<dbReference type="PANTHER" id="PTHR11091">
    <property type="entry name" value="OXIDOREDUCTASE-RELATED"/>
    <property type="match status" value="1"/>
</dbReference>
<comment type="similarity">
    <text evidence="1">Belongs to the LDH2/MDH2 oxidoreductase family.</text>
</comment>
<keyword evidence="4" id="KW-1185">Reference proteome</keyword>
<dbReference type="SUPFAM" id="SSF89733">
    <property type="entry name" value="L-sulfolactate dehydrogenase-like"/>
    <property type="match status" value="1"/>
</dbReference>
<dbReference type="Gene3D" id="3.30.1370.60">
    <property type="entry name" value="Hypothetical oxidoreductase yiak, domain 2"/>
    <property type="match status" value="1"/>
</dbReference>
<evidence type="ECO:0000256" key="2">
    <source>
        <dbReference type="ARBA" id="ARBA00023002"/>
    </source>
</evidence>
<dbReference type="GO" id="GO:0016491">
    <property type="term" value="F:oxidoreductase activity"/>
    <property type="evidence" value="ECO:0007669"/>
    <property type="project" value="UniProtKB-KW"/>
</dbReference>
<dbReference type="Gene3D" id="1.10.1530.10">
    <property type="match status" value="1"/>
</dbReference>
<evidence type="ECO:0000256" key="1">
    <source>
        <dbReference type="ARBA" id="ARBA00006056"/>
    </source>
</evidence>
<evidence type="ECO:0000313" key="3">
    <source>
        <dbReference type="EMBL" id="BFF89406.1"/>
    </source>
</evidence>
<organism evidence="3 4">
    <name type="scientific">Drosophila madeirensis</name>
    <name type="common">Fruit fly</name>
    <dbReference type="NCBI Taxonomy" id="30013"/>
    <lineage>
        <taxon>Eukaryota</taxon>
        <taxon>Metazoa</taxon>
        <taxon>Ecdysozoa</taxon>
        <taxon>Arthropoda</taxon>
        <taxon>Hexapoda</taxon>
        <taxon>Insecta</taxon>
        <taxon>Pterygota</taxon>
        <taxon>Neoptera</taxon>
        <taxon>Endopterygota</taxon>
        <taxon>Diptera</taxon>
        <taxon>Brachycera</taxon>
        <taxon>Muscomorpha</taxon>
        <taxon>Ephydroidea</taxon>
        <taxon>Drosophilidae</taxon>
        <taxon>Drosophila</taxon>
        <taxon>Sophophora</taxon>
    </lineage>
</organism>
<dbReference type="EMBL" id="AP029263">
    <property type="protein sequence ID" value="BFF89406.1"/>
    <property type="molecule type" value="Genomic_DNA"/>
</dbReference>
<dbReference type="InterPro" id="IPR036111">
    <property type="entry name" value="Mal/L-sulfo/L-lacto_DH-like_sf"/>
</dbReference>
<dbReference type="PANTHER" id="PTHR11091:SF0">
    <property type="entry name" value="MALATE DEHYDROGENASE"/>
    <property type="match status" value="1"/>
</dbReference>
<dbReference type="AlphaFoldDB" id="A0AAU9EZZ0"/>
<gene>
    <name evidence="3" type="ORF">DMAD_08177</name>
</gene>
<dbReference type="InterPro" id="IPR003767">
    <property type="entry name" value="Malate/L-lactate_DH-like"/>
</dbReference>
<dbReference type="Pfam" id="PF02615">
    <property type="entry name" value="Ldh_2"/>
    <property type="match status" value="1"/>
</dbReference>
<dbReference type="InterPro" id="IPR043143">
    <property type="entry name" value="Mal/L-sulf/L-lact_DH-like_NADP"/>
</dbReference>
<dbReference type="Proteomes" id="UP001500889">
    <property type="component" value="Chromosome O"/>
</dbReference>
<keyword evidence="2" id="KW-0560">Oxidoreductase</keyword>
<sequence length="487" mass="53373">MRVVGSFIDVLRRIRLKLNTAKALNDATLKNRSLKTELHCPETHIKGETGTVTTVTPPREWLWTKRTKIDVEFDKLSSLPEQQQNAVFWQNLKRVLLICGGQEKPGELEDKFVMEASGKIVEIMEAQRFVKDVFAAMDVPWDSATDMADSLIAADYMGHRSMGIHRLPSIAADLLNSTITASAMPEIIKEKPSVALVDGCNAPGPVVGKFCMDLALRKARTVGIGWVGARHSNCIGMASWYAWRALDQRMIGVCMSNAAPTLVPAGGIEAVLGENPIACAASGAKEQFVADFGMSAVSVADLELSYCNGNAKQLPPLTALDSEGTETTFTAEALRSQRLRAFQPEYKGFGLAAMVDIMCGVMTGARYATRLQHRGVYNADNAPANLGQVFIAIDPMRFCASFEDRLIDFHRLLRSATPCQKDLPPLVPGDKEFAHMQAVDDQGGLFMSPCTLGVLKELAEQLNIEPLQMKPVHYGPDDHFSWPKGNF</sequence>